<organism evidence="2 3">
    <name type="scientific">Rhodofomes roseus</name>
    <dbReference type="NCBI Taxonomy" id="34475"/>
    <lineage>
        <taxon>Eukaryota</taxon>
        <taxon>Fungi</taxon>
        <taxon>Dikarya</taxon>
        <taxon>Basidiomycota</taxon>
        <taxon>Agaricomycotina</taxon>
        <taxon>Agaricomycetes</taxon>
        <taxon>Polyporales</taxon>
        <taxon>Rhodofomes</taxon>
    </lineage>
</organism>
<evidence type="ECO:0000313" key="2">
    <source>
        <dbReference type="EMBL" id="TFY57754.1"/>
    </source>
</evidence>
<dbReference type="Proteomes" id="UP000298390">
    <property type="component" value="Unassembled WGS sequence"/>
</dbReference>
<feature type="region of interest" description="Disordered" evidence="1">
    <location>
        <begin position="1110"/>
        <end position="1155"/>
    </location>
</feature>
<name>A0A4Y9Y5I5_9APHY</name>
<proteinExistence type="predicted"/>
<protein>
    <submittedName>
        <fullName evidence="2">Uncharacterized protein</fullName>
    </submittedName>
</protein>
<sequence>MRLTLSTQWQCRDADRSLSRMRGKVNDHQRLVVLLANNDVQRLHHLLSVALRKGASPKALIAQIDRAINGLYCDRGQFDERKIKAAFLSKVLGGPRLLFALTKSDRFPSGSTVGRRMKIPELDPSISTPTRPEFKRNFASLCNPEHNPLPPRYGSTKQLAGLVVMVDGIAIEERCRYLPSRNAIAGLAREDAGKVSLEVKSYEDVQKVENALLDGVCSHGKDATVVSIAPYARVDHYNALPLVVSPSNKRETGEQLAHWLWEFCDSWRTDPHGEAVRGAFWALASDGDAAFRLAKHIICSTHAVPVETDLGSRLSRLKGMNRMTSATGIVATCDPKHVFKLLWHKGFATLIRNPRGILIDDTHLQSTDFFEHLKDLPNMSPEKASRLLDPADKQNVPKAVHLIQELLNIETHAPRPLHDLFPGRSHRRHILSFFARVLGFFVLPFVTVSMPLAEQIRSLATYSHLVAVLWVRHGTAFMNGGLYADSQSIVKNIIYTVLRLQLLDDNIPFHIILEGTDRLESLFGNCRTQDHNRNFDVLQLCQKLSVATMIDLIFESEPDWDRGHRRLDLKDALGIDHVNPRSWTGDVRVGEVDVAIEWARGRYTAEQVIIQFLGPDTAEAFETLYDADNCDLLRPEGTYVGVRHDPGDEVEETIASAHAPENIAVQTSAQDSDTSDDSNGFDDVPVGLGVEDFLPETGQDLEDDVAMTSSDDRFVMVEGKRYLKASVVTALLTSSRARKVPLRTLRNRGVTFEDMSGGDKWNNSELTSGNLVKTGDLAASLLRVQSTICLAVVEITGFRCGSGDDQTYVSCISVDDLEDRAAAPTVSVQVLDMFTPEPSTDSAEKRSWQWTHSYIRLDSQGNSQRIMQRQHTINIPGHLIHPLGPTIIALRLSNDQVNQPIVPRYAKDSRIAKTWSIAETQLDDILTFAWESLSPGTEDIIANIEHVPSVSTQSLPYQDTIGNDMFTILDVPTWLTIEKKAGSDVVPCLICGSKEAVKNMRNHIGRHILYSMRGIHENVPYVAKLGVEPCGFCGMDGCPYHYTSMSYGAAKTPRTIWKYNVLFHLAKEHCTDNDELPPIPLQLAIDMHISIEEESLMRVAKDVTEDWRKQHAIPGSDEIEEYREELKASQTKGKKRLRSQSTAVVERGGPKPRRR</sequence>
<dbReference type="EMBL" id="SEKV01000405">
    <property type="protein sequence ID" value="TFY57754.1"/>
    <property type="molecule type" value="Genomic_DNA"/>
</dbReference>
<evidence type="ECO:0000313" key="3">
    <source>
        <dbReference type="Proteomes" id="UP000298390"/>
    </source>
</evidence>
<accession>A0A4Y9Y5I5</accession>
<reference evidence="2 3" key="1">
    <citation type="submission" date="2019-01" db="EMBL/GenBank/DDBJ databases">
        <title>Genome sequencing of the rare red list fungi Fomitopsis rosea.</title>
        <authorList>
            <person name="Buettner E."/>
            <person name="Kellner H."/>
        </authorList>
    </citation>
    <scope>NUCLEOTIDE SEQUENCE [LARGE SCALE GENOMIC DNA]</scope>
    <source>
        <strain evidence="2 3">DSM 105464</strain>
    </source>
</reference>
<gene>
    <name evidence="2" type="ORF">EVJ58_g6829</name>
</gene>
<dbReference type="AlphaFoldDB" id="A0A4Y9Y5I5"/>
<comment type="caution">
    <text evidence="2">The sequence shown here is derived from an EMBL/GenBank/DDBJ whole genome shotgun (WGS) entry which is preliminary data.</text>
</comment>
<evidence type="ECO:0000256" key="1">
    <source>
        <dbReference type="SAM" id="MobiDB-lite"/>
    </source>
</evidence>